<sequence length="65" mass="7735">MLTLASHCITAQVKDAGLSWILFYFRCYKYHTSYSAQLITFDFITLIYHNHDHLIYFTTIRCPNI</sequence>
<dbReference type="AlphaFoldDB" id="A0A0E9X108"/>
<accession>A0A0E9X108</accession>
<protein>
    <submittedName>
        <fullName evidence="1">Uncharacterized protein</fullName>
    </submittedName>
</protein>
<evidence type="ECO:0000313" key="1">
    <source>
        <dbReference type="EMBL" id="JAH96407.1"/>
    </source>
</evidence>
<reference evidence="1" key="1">
    <citation type="submission" date="2014-11" db="EMBL/GenBank/DDBJ databases">
        <authorList>
            <person name="Amaro Gonzalez C."/>
        </authorList>
    </citation>
    <scope>NUCLEOTIDE SEQUENCE</scope>
</reference>
<reference evidence="1" key="2">
    <citation type="journal article" date="2015" name="Fish Shellfish Immunol.">
        <title>Early steps in the European eel (Anguilla anguilla)-Vibrio vulnificus interaction in the gills: Role of the RtxA13 toxin.</title>
        <authorList>
            <person name="Callol A."/>
            <person name="Pajuelo D."/>
            <person name="Ebbesson L."/>
            <person name="Teles M."/>
            <person name="MacKenzie S."/>
            <person name="Amaro C."/>
        </authorList>
    </citation>
    <scope>NUCLEOTIDE SEQUENCE</scope>
</reference>
<name>A0A0E9X108_ANGAN</name>
<proteinExistence type="predicted"/>
<organism evidence="1">
    <name type="scientific">Anguilla anguilla</name>
    <name type="common">European freshwater eel</name>
    <name type="synonym">Muraena anguilla</name>
    <dbReference type="NCBI Taxonomy" id="7936"/>
    <lineage>
        <taxon>Eukaryota</taxon>
        <taxon>Metazoa</taxon>
        <taxon>Chordata</taxon>
        <taxon>Craniata</taxon>
        <taxon>Vertebrata</taxon>
        <taxon>Euteleostomi</taxon>
        <taxon>Actinopterygii</taxon>
        <taxon>Neopterygii</taxon>
        <taxon>Teleostei</taxon>
        <taxon>Anguilliformes</taxon>
        <taxon>Anguillidae</taxon>
        <taxon>Anguilla</taxon>
    </lineage>
</organism>
<dbReference type="EMBL" id="GBXM01012170">
    <property type="protein sequence ID" value="JAH96407.1"/>
    <property type="molecule type" value="Transcribed_RNA"/>
</dbReference>